<dbReference type="EMBL" id="CATOUU010000899">
    <property type="protein sequence ID" value="CAI9957974.1"/>
    <property type="molecule type" value="Genomic_DNA"/>
</dbReference>
<organism evidence="1">
    <name type="scientific">Hexamita inflata</name>
    <dbReference type="NCBI Taxonomy" id="28002"/>
    <lineage>
        <taxon>Eukaryota</taxon>
        <taxon>Metamonada</taxon>
        <taxon>Diplomonadida</taxon>
        <taxon>Hexamitidae</taxon>
        <taxon>Hexamitinae</taxon>
        <taxon>Hexamita</taxon>
    </lineage>
</organism>
<accession>A0AA86QET2</accession>
<keyword evidence="3" id="KW-1185">Reference proteome</keyword>
<reference evidence="2 3" key="2">
    <citation type="submission" date="2024-07" db="EMBL/GenBank/DDBJ databases">
        <authorList>
            <person name="Akdeniz Z."/>
        </authorList>
    </citation>
    <scope>NUCLEOTIDE SEQUENCE [LARGE SCALE GENOMIC DNA]</scope>
</reference>
<dbReference type="Proteomes" id="UP001642409">
    <property type="component" value="Unassembled WGS sequence"/>
</dbReference>
<evidence type="ECO:0000313" key="1">
    <source>
        <dbReference type="EMBL" id="CAI9957974.1"/>
    </source>
</evidence>
<gene>
    <name evidence="1" type="ORF">HINF_LOCUS45619</name>
    <name evidence="2" type="ORF">HINF_LOCUS61507</name>
</gene>
<evidence type="ECO:0000313" key="2">
    <source>
        <dbReference type="EMBL" id="CAL6082988.1"/>
    </source>
</evidence>
<dbReference type="AlphaFoldDB" id="A0AA86QET2"/>
<dbReference type="EMBL" id="CAXDID020000369">
    <property type="protein sequence ID" value="CAL6082988.1"/>
    <property type="molecule type" value="Genomic_DNA"/>
</dbReference>
<name>A0AA86QET2_9EUKA</name>
<reference evidence="1" key="1">
    <citation type="submission" date="2023-06" db="EMBL/GenBank/DDBJ databases">
        <authorList>
            <person name="Kurt Z."/>
        </authorList>
    </citation>
    <scope>NUCLEOTIDE SEQUENCE</scope>
</reference>
<comment type="caution">
    <text evidence="1">The sequence shown here is derived from an EMBL/GenBank/DDBJ whole genome shotgun (WGS) entry which is preliminary data.</text>
</comment>
<evidence type="ECO:0000313" key="3">
    <source>
        <dbReference type="Proteomes" id="UP001642409"/>
    </source>
</evidence>
<proteinExistence type="predicted"/>
<protein>
    <submittedName>
        <fullName evidence="2">Hypothetical_protein</fullName>
    </submittedName>
</protein>
<sequence length="523" mass="61366">MPYLFEEDQEDLIITWTDQEDVQTQINMQDLSENYSSIRLYNVDYKDNSMLDQLLCRSQYLEFYYSKIYLPSFKGNWGKIQFNDCACTGDFQQCSISYLQISNCSMKLDQLLQLHDLNTLMLYYDQNCCFDLDSNKITNINCKFKSLSIQNQITDLKYLNGIWDCVYLTNCTYNNELQPNALITNSMYIQQTNVYSLNAFKYLICNQMSVQATSENLNSIFKANLKQLYKPEENLFKINNQGKFGFKIYLTNCICDLNALGEFWDTVYFENCQLMGEFNQCNNLNMNIKINEQSKYEFDFTPLHNSKINLEIELENVDMDLSQLKFCAPELIYLKNMRIDLQQMQNIKWNQIIFTNCNLAKSDNLNANPILTNKVKLFKVNQQNFNMFQCDKISVSSCEIKALPESKNVNLHTSLLNLTQLSGQTEQLILTNCTYKKFSLLLFPNLIDIQVHSDVKNNNLKMFRNFIKCKTNIKTETSKLYAILVSKQSKSTDKKYNVNQLLKYLELQQLIITQIRIYDIIIL</sequence>